<dbReference type="GO" id="GO:0005777">
    <property type="term" value="C:peroxisome"/>
    <property type="evidence" value="ECO:0007669"/>
    <property type="project" value="TreeGrafter"/>
</dbReference>
<dbReference type="SUPFAM" id="SSF54637">
    <property type="entry name" value="Thioesterase/thiol ester dehydrase-isomerase"/>
    <property type="match status" value="2"/>
</dbReference>
<evidence type="ECO:0000313" key="4">
    <source>
        <dbReference type="EMBL" id="CAD8338548.1"/>
    </source>
</evidence>
<dbReference type="Pfam" id="PF01575">
    <property type="entry name" value="MaoC_dehydratas"/>
    <property type="match status" value="1"/>
</dbReference>
<gene>
    <name evidence="3" type="ORF">CAUS1442_LOCUS10680</name>
    <name evidence="4" type="ORF">CAUS1442_LOCUS10681</name>
</gene>
<dbReference type="PANTHER" id="PTHR13078:SF56">
    <property type="entry name" value="PEROXISOMAL MULTIFUNCTIONAL ENZYME TYPE 2"/>
    <property type="match status" value="1"/>
</dbReference>
<dbReference type="InterPro" id="IPR054357">
    <property type="entry name" value="MFE-2_N"/>
</dbReference>
<dbReference type="InterPro" id="IPR029069">
    <property type="entry name" value="HotDog_dom_sf"/>
</dbReference>
<dbReference type="GO" id="GO:0044594">
    <property type="term" value="F:17-beta-hydroxysteroid dehydrogenase (NAD+) activity"/>
    <property type="evidence" value="ECO:0007669"/>
    <property type="project" value="TreeGrafter"/>
</dbReference>
<dbReference type="Gene3D" id="3.10.129.10">
    <property type="entry name" value="Hotdog Thioesterase"/>
    <property type="match status" value="1"/>
</dbReference>
<dbReference type="EMBL" id="HBEF01017175">
    <property type="protein sequence ID" value="CAD8338548.1"/>
    <property type="molecule type" value="Transcribed_RNA"/>
</dbReference>
<name>A0A6T6GGC6_9STRA</name>
<protein>
    <submittedName>
        <fullName evidence="4">Uncharacterized protein</fullName>
    </submittedName>
</protein>
<dbReference type="Pfam" id="PF22622">
    <property type="entry name" value="MFE-2_hydrat-2_N"/>
    <property type="match status" value="1"/>
</dbReference>
<dbReference type="GO" id="GO:0003857">
    <property type="term" value="F:(3S)-3-hydroxyacyl-CoA dehydrogenase (NAD+) activity"/>
    <property type="evidence" value="ECO:0007669"/>
    <property type="project" value="TreeGrafter"/>
</dbReference>
<dbReference type="GO" id="GO:0004300">
    <property type="term" value="F:enoyl-CoA hydratase activity"/>
    <property type="evidence" value="ECO:0007669"/>
    <property type="project" value="TreeGrafter"/>
</dbReference>
<dbReference type="PANTHER" id="PTHR13078">
    <property type="entry name" value="PEROXISOMAL MULTIFUNCTIONAL ENZYME TYPE 2-RELATED"/>
    <property type="match status" value="1"/>
</dbReference>
<evidence type="ECO:0000259" key="1">
    <source>
        <dbReference type="Pfam" id="PF01575"/>
    </source>
</evidence>
<organism evidence="4">
    <name type="scientific">Craspedostauros australis</name>
    <dbReference type="NCBI Taxonomy" id="1486917"/>
    <lineage>
        <taxon>Eukaryota</taxon>
        <taxon>Sar</taxon>
        <taxon>Stramenopiles</taxon>
        <taxon>Ochrophyta</taxon>
        <taxon>Bacillariophyta</taxon>
        <taxon>Bacillariophyceae</taxon>
        <taxon>Bacillariophycidae</taxon>
        <taxon>Naviculales</taxon>
        <taxon>Naviculaceae</taxon>
        <taxon>Craspedostauros</taxon>
    </lineage>
</organism>
<proteinExistence type="predicted"/>
<dbReference type="GO" id="GO:0006635">
    <property type="term" value="P:fatty acid beta-oxidation"/>
    <property type="evidence" value="ECO:0007669"/>
    <property type="project" value="TreeGrafter"/>
</dbReference>
<feature type="domain" description="MaoC-like" evidence="1">
    <location>
        <begin position="211"/>
        <end position="298"/>
    </location>
</feature>
<feature type="domain" description="Peroxisomal multifunctional enzyme type 2-like N-terminal" evidence="2">
    <location>
        <begin position="11"/>
        <end position="66"/>
    </location>
</feature>
<dbReference type="InterPro" id="IPR002539">
    <property type="entry name" value="MaoC-like_dom"/>
</dbReference>
<accession>A0A6T6GGC6</accession>
<reference evidence="4" key="1">
    <citation type="submission" date="2021-01" db="EMBL/GenBank/DDBJ databases">
        <authorList>
            <person name="Corre E."/>
            <person name="Pelletier E."/>
            <person name="Niang G."/>
            <person name="Scheremetjew M."/>
            <person name="Finn R."/>
            <person name="Kale V."/>
            <person name="Holt S."/>
            <person name="Cochrane G."/>
            <person name="Meng A."/>
            <person name="Brown T."/>
            <person name="Cohen L."/>
        </authorList>
    </citation>
    <scope>NUCLEOTIDE SEQUENCE</scope>
    <source>
        <strain evidence="4">CCMP3328</strain>
    </source>
</reference>
<evidence type="ECO:0000313" key="3">
    <source>
        <dbReference type="EMBL" id="CAD8338547.1"/>
    </source>
</evidence>
<dbReference type="AlphaFoldDB" id="A0A6T6GGC6"/>
<dbReference type="EMBL" id="HBEF01017174">
    <property type="protein sequence ID" value="CAD8338547.1"/>
    <property type="molecule type" value="Transcribed_RNA"/>
</dbReference>
<sequence>MTDDAESLDASYNAKDLILYALSIGMASCDRTIEREVAFVDESHKMFCAVPTFPLVLTFWATRQHQRWRDAGSSCSGIPPFPPPIMTTNGDISVIPRRFQREPMNLSKSPVLHISQSVEWMQPVPMPTKPADEMMRYDAAIHTKIRNETISVKPKSIGAFITTQTTLHQASTLLCRMQATALVGNVPKESVIAYDAGGKSSRSRAEKWKTDKEPMVRWKYTIPPNQSYLYRMASGDSNRIHVDGKQPIMHGLCTFGIAFRAFLTLDADMASKVKQMGARFAKPIYVNDEIEVKIWQSSTWRYHFVIDDIDTEERLVDDGYLVQWDGGDDGSNGKTAMNSKL</sequence>
<evidence type="ECO:0000259" key="2">
    <source>
        <dbReference type="Pfam" id="PF22622"/>
    </source>
</evidence>